<accession>A0A383AXC6</accession>
<feature type="non-terminal residue" evidence="1">
    <location>
        <position position="58"/>
    </location>
</feature>
<name>A0A383AXC6_9ZZZZ</name>
<dbReference type="Gene3D" id="3.40.50.1010">
    <property type="entry name" value="5'-nuclease"/>
    <property type="match status" value="1"/>
</dbReference>
<organism evidence="1">
    <name type="scientific">marine metagenome</name>
    <dbReference type="NCBI Taxonomy" id="408172"/>
    <lineage>
        <taxon>unclassified sequences</taxon>
        <taxon>metagenomes</taxon>
        <taxon>ecological metagenomes</taxon>
    </lineage>
</organism>
<protein>
    <submittedName>
        <fullName evidence="1">Uncharacterized protein</fullName>
    </submittedName>
</protein>
<proteinExistence type="predicted"/>
<gene>
    <name evidence="1" type="ORF">METZ01_LOCUS465087</name>
</gene>
<reference evidence="1" key="1">
    <citation type="submission" date="2018-05" db="EMBL/GenBank/DDBJ databases">
        <authorList>
            <person name="Lanie J.A."/>
            <person name="Ng W.-L."/>
            <person name="Kazmierczak K.M."/>
            <person name="Andrzejewski T.M."/>
            <person name="Davidsen T.M."/>
            <person name="Wayne K.J."/>
            <person name="Tettelin H."/>
            <person name="Glass J.I."/>
            <person name="Rusch D."/>
            <person name="Podicherti R."/>
            <person name="Tsui H.-C.T."/>
            <person name="Winkler M.E."/>
        </authorList>
    </citation>
    <scope>NUCLEOTIDE SEQUENCE</scope>
</reference>
<dbReference type="AlphaFoldDB" id="A0A383AXC6"/>
<dbReference type="EMBL" id="UINC01195600">
    <property type="protein sequence ID" value="SVE12233.1"/>
    <property type="molecule type" value="Genomic_DNA"/>
</dbReference>
<evidence type="ECO:0000313" key="1">
    <source>
        <dbReference type="EMBL" id="SVE12233.1"/>
    </source>
</evidence>
<sequence>MPTLVDYNQIFIANVMSQPHIHKGGVQESLLRHTVLNTLRSYRTRFSSDYGELAICCD</sequence>